<name>A0AA88NTX5_TACVA</name>
<feature type="region of interest" description="Disordered" evidence="1">
    <location>
        <begin position="14"/>
        <end position="38"/>
    </location>
</feature>
<evidence type="ECO:0000313" key="2">
    <source>
        <dbReference type="EMBL" id="KAK2866036.1"/>
    </source>
</evidence>
<dbReference type="EMBL" id="JAVHJS010000002">
    <property type="protein sequence ID" value="KAK2866036.1"/>
    <property type="molecule type" value="Genomic_DNA"/>
</dbReference>
<organism evidence="2 3">
    <name type="scientific">Tachysurus vachellii</name>
    <name type="common">Darkbarbel catfish</name>
    <name type="synonym">Pelteobagrus vachellii</name>
    <dbReference type="NCBI Taxonomy" id="175792"/>
    <lineage>
        <taxon>Eukaryota</taxon>
        <taxon>Metazoa</taxon>
        <taxon>Chordata</taxon>
        <taxon>Craniata</taxon>
        <taxon>Vertebrata</taxon>
        <taxon>Euteleostomi</taxon>
        <taxon>Actinopterygii</taxon>
        <taxon>Neopterygii</taxon>
        <taxon>Teleostei</taxon>
        <taxon>Ostariophysi</taxon>
        <taxon>Siluriformes</taxon>
        <taxon>Bagridae</taxon>
        <taxon>Tachysurus</taxon>
    </lineage>
</organism>
<evidence type="ECO:0000256" key="1">
    <source>
        <dbReference type="SAM" id="MobiDB-lite"/>
    </source>
</evidence>
<comment type="caution">
    <text evidence="2">The sequence shown here is derived from an EMBL/GenBank/DDBJ whole genome shotgun (WGS) entry which is preliminary data.</text>
</comment>
<proteinExistence type="predicted"/>
<accession>A0AA88NTX5</accession>
<dbReference type="Proteomes" id="UP001187315">
    <property type="component" value="Unassembled WGS sequence"/>
</dbReference>
<gene>
    <name evidence="2" type="ORF">Q7C36_002092</name>
</gene>
<sequence length="86" mass="9604">MLLDSSCLVDLVGNQNDLTHRPQSSKKQPGKGHNVSQLHGVSWPDIAIGFFHRDADFYRPLTETPQRGKDGRRSKTLRVLCEGCVS</sequence>
<evidence type="ECO:0000313" key="3">
    <source>
        <dbReference type="Proteomes" id="UP001187315"/>
    </source>
</evidence>
<keyword evidence="3" id="KW-1185">Reference proteome</keyword>
<dbReference type="AlphaFoldDB" id="A0AA88NTX5"/>
<feature type="compositionally biased region" description="Polar residues" evidence="1">
    <location>
        <begin position="14"/>
        <end position="27"/>
    </location>
</feature>
<reference evidence="2" key="1">
    <citation type="submission" date="2023-08" db="EMBL/GenBank/DDBJ databases">
        <title>Pelteobagrus vachellii genome.</title>
        <authorList>
            <person name="Liu H."/>
        </authorList>
    </citation>
    <scope>NUCLEOTIDE SEQUENCE</scope>
    <source>
        <strain evidence="2">PRFRI_2022a</strain>
        <tissue evidence="2">Muscle</tissue>
    </source>
</reference>
<protein>
    <submittedName>
        <fullName evidence="2">Uncharacterized protein</fullName>
    </submittedName>
</protein>